<keyword evidence="2" id="KW-0732">Signal</keyword>
<protein>
    <submittedName>
        <fullName evidence="4">MBL fold metallo-hydrolase</fullName>
    </submittedName>
</protein>
<dbReference type="InterPro" id="IPR036866">
    <property type="entry name" value="RibonucZ/Hydroxyglut_hydro"/>
</dbReference>
<dbReference type="PANTHER" id="PTHR43084">
    <property type="entry name" value="PERSULFIDE DIOXYGENASE ETHE1"/>
    <property type="match status" value="1"/>
</dbReference>
<feature type="domain" description="Rhodanese" evidence="3">
    <location>
        <begin position="398"/>
        <end position="455"/>
    </location>
</feature>
<sequence>MKQYFFFLLLVTISTASVLSAYGQFKDLVPGRSPLKSEIKQFEDDGLAHFSYAIYSDGNIILVDPGRNPQQYYDYTNEKDAKIIGVIETHPHADFVSSHLEINKTTRAPIYISKLVNVQYDFIPFDEGSDIELADGVLLRALFTPGHSPDGISVVLEEDGVDIAVFTGDTMFIGDVGRPDLREEAGSIQSQRIDLAKMMYHSLREKLMTLDDSVLVYPAHGAGSLCGKSLSQEKASTIGQEKLSNYALQTMTEDEFVSVLLEDQPFIPQYFPYNVEVNRVGAENYEIAKSTVKLLPKNSATEDGVIIIDGRDQRDFKSSHISGAINIMNGAKFETWLGSTVAPMKTFYLVASSEDALQDMISKTTKIGYESFIEGAFIYTDSDGDQMTIFDKEAFDTNRDDYIILDVRNISEVNQNKVFENAINIPLPELIQRAHELPKDKPIVVHCGTGYRSAIGSSIVHQKLDGVKVIDMGAAINEYNQK</sequence>
<dbReference type="InterPro" id="IPR044528">
    <property type="entry name" value="POD-like_MBL-fold"/>
</dbReference>
<dbReference type="SUPFAM" id="SSF56281">
    <property type="entry name" value="Metallo-hydrolase/oxidoreductase"/>
    <property type="match status" value="1"/>
</dbReference>
<dbReference type="InterPro" id="IPR001279">
    <property type="entry name" value="Metallo-B-lactamas"/>
</dbReference>
<comment type="caution">
    <text evidence="4">The sequence shown here is derived from an EMBL/GenBank/DDBJ whole genome shotgun (WGS) entry which is preliminary data.</text>
</comment>
<keyword evidence="5" id="KW-1185">Reference proteome</keyword>
<dbReference type="Proteomes" id="UP001165430">
    <property type="component" value="Unassembled WGS sequence"/>
</dbReference>
<dbReference type="CDD" id="cd00158">
    <property type="entry name" value="RHOD"/>
    <property type="match status" value="1"/>
</dbReference>
<dbReference type="Gene3D" id="3.60.15.10">
    <property type="entry name" value="Ribonuclease Z/Hydroxyacylglutathione hydrolase-like"/>
    <property type="match status" value="1"/>
</dbReference>
<dbReference type="RefSeq" id="WP_241410161.1">
    <property type="nucleotide sequence ID" value="NZ_JAKZGO010000002.1"/>
</dbReference>
<dbReference type="Gene3D" id="3.40.250.10">
    <property type="entry name" value="Rhodanese-like domain"/>
    <property type="match status" value="2"/>
</dbReference>
<evidence type="ECO:0000259" key="3">
    <source>
        <dbReference type="PROSITE" id="PS50206"/>
    </source>
</evidence>
<evidence type="ECO:0000256" key="1">
    <source>
        <dbReference type="ARBA" id="ARBA00022723"/>
    </source>
</evidence>
<feature type="signal peptide" evidence="2">
    <location>
        <begin position="1"/>
        <end position="21"/>
    </location>
</feature>
<dbReference type="InterPro" id="IPR051682">
    <property type="entry name" value="Mito_Persulfide_Diox"/>
</dbReference>
<organism evidence="4 5">
    <name type="scientific">Belliella alkalica</name>
    <dbReference type="NCBI Taxonomy" id="1730871"/>
    <lineage>
        <taxon>Bacteria</taxon>
        <taxon>Pseudomonadati</taxon>
        <taxon>Bacteroidota</taxon>
        <taxon>Cytophagia</taxon>
        <taxon>Cytophagales</taxon>
        <taxon>Cyclobacteriaceae</taxon>
        <taxon>Belliella</taxon>
    </lineage>
</organism>
<dbReference type="SMART" id="SM00450">
    <property type="entry name" value="RHOD"/>
    <property type="match status" value="1"/>
</dbReference>
<dbReference type="SMART" id="SM00849">
    <property type="entry name" value="Lactamase_B"/>
    <property type="match status" value="1"/>
</dbReference>
<dbReference type="InterPro" id="IPR001763">
    <property type="entry name" value="Rhodanese-like_dom"/>
</dbReference>
<feature type="chain" id="PRO_5046860184" evidence="2">
    <location>
        <begin position="22"/>
        <end position="482"/>
    </location>
</feature>
<evidence type="ECO:0000313" key="5">
    <source>
        <dbReference type="Proteomes" id="UP001165430"/>
    </source>
</evidence>
<evidence type="ECO:0000313" key="4">
    <source>
        <dbReference type="EMBL" id="MCH7412581.1"/>
    </source>
</evidence>
<name>A0ABS9V832_9BACT</name>
<accession>A0ABS9V832</accession>
<keyword evidence="1" id="KW-0479">Metal-binding</keyword>
<gene>
    <name evidence="4" type="ORF">MM213_03715</name>
</gene>
<evidence type="ECO:0000256" key="2">
    <source>
        <dbReference type="SAM" id="SignalP"/>
    </source>
</evidence>
<dbReference type="EMBL" id="JAKZGO010000002">
    <property type="protein sequence ID" value="MCH7412581.1"/>
    <property type="molecule type" value="Genomic_DNA"/>
</dbReference>
<feature type="domain" description="Rhodanese" evidence="3">
    <location>
        <begin position="301"/>
        <end position="339"/>
    </location>
</feature>
<dbReference type="CDD" id="cd07724">
    <property type="entry name" value="POD-like_MBL-fold"/>
    <property type="match status" value="1"/>
</dbReference>
<dbReference type="Pfam" id="PF00581">
    <property type="entry name" value="Rhodanese"/>
    <property type="match status" value="2"/>
</dbReference>
<dbReference type="PANTHER" id="PTHR43084:SF1">
    <property type="entry name" value="PERSULFIDE DIOXYGENASE ETHE1, MITOCHONDRIAL"/>
    <property type="match status" value="1"/>
</dbReference>
<dbReference type="Pfam" id="PF00753">
    <property type="entry name" value="Lactamase_B"/>
    <property type="match status" value="1"/>
</dbReference>
<dbReference type="SUPFAM" id="SSF52821">
    <property type="entry name" value="Rhodanese/Cell cycle control phosphatase"/>
    <property type="match status" value="2"/>
</dbReference>
<dbReference type="InterPro" id="IPR036873">
    <property type="entry name" value="Rhodanese-like_dom_sf"/>
</dbReference>
<proteinExistence type="predicted"/>
<reference evidence="4" key="1">
    <citation type="submission" date="2022-03" db="EMBL/GenBank/DDBJ databases">
        <title>De novo assembled genomes of Belliella spp. (Cyclobacteriaceae) strains.</title>
        <authorList>
            <person name="Szabo A."/>
            <person name="Korponai K."/>
            <person name="Felfoldi T."/>
        </authorList>
    </citation>
    <scope>NUCLEOTIDE SEQUENCE</scope>
    <source>
        <strain evidence="4">DSM 111903</strain>
    </source>
</reference>
<dbReference type="PROSITE" id="PS50206">
    <property type="entry name" value="RHODANESE_3"/>
    <property type="match status" value="2"/>
</dbReference>